<dbReference type="GO" id="GO:0016233">
    <property type="term" value="P:telomere capping"/>
    <property type="evidence" value="ECO:0007669"/>
    <property type="project" value="TreeGrafter"/>
</dbReference>
<dbReference type="GO" id="GO:0032210">
    <property type="term" value="P:regulation of telomere maintenance via telomerase"/>
    <property type="evidence" value="ECO:0007669"/>
    <property type="project" value="TreeGrafter"/>
</dbReference>
<protein>
    <submittedName>
        <fullName evidence="1">Uncharacterized protein</fullName>
    </submittedName>
</protein>
<sequence length="178" mass="20879">MPITNIRTILNSKMIPNKYRCRVRVVDYMPRKIKNFTRPYCTICKRTFDKSNDNNLVCCERCKSTGDKIKYAFLFSLLVEDNSKCFLPIIIFEIGKSEFLGLPATDLKSPREIHKLKSRLKKLWTRKIVSDNYCVNENKKLGLTHSRTILSGNIFDVCIERYKNSQGIRQKVFDTRLL</sequence>
<dbReference type="PANTHER" id="PTHR14513:SF0">
    <property type="entry name" value="PROTECTION OF TELOMERES PROTEIN 1"/>
    <property type="match status" value="1"/>
</dbReference>
<dbReference type="EMBL" id="MCOG01000298">
    <property type="protein sequence ID" value="ORY20182.1"/>
    <property type="molecule type" value="Genomic_DNA"/>
</dbReference>
<proteinExistence type="predicted"/>
<dbReference type="SUPFAM" id="SSF50249">
    <property type="entry name" value="Nucleic acid-binding proteins"/>
    <property type="match status" value="1"/>
</dbReference>
<dbReference type="Proteomes" id="UP000193920">
    <property type="component" value="Unassembled WGS sequence"/>
</dbReference>
<dbReference type="GO" id="GO:0010521">
    <property type="term" value="F:telomerase inhibitor activity"/>
    <property type="evidence" value="ECO:0007669"/>
    <property type="project" value="TreeGrafter"/>
</dbReference>
<dbReference type="OrthoDB" id="2186770at2759"/>
<evidence type="ECO:0000313" key="2">
    <source>
        <dbReference type="Proteomes" id="UP000193920"/>
    </source>
</evidence>
<evidence type="ECO:0000313" key="1">
    <source>
        <dbReference type="EMBL" id="ORY20182.1"/>
    </source>
</evidence>
<keyword evidence="2" id="KW-1185">Reference proteome</keyword>
<dbReference type="GO" id="GO:0098505">
    <property type="term" value="F:G-rich strand telomeric DNA binding"/>
    <property type="evidence" value="ECO:0007669"/>
    <property type="project" value="TreeGrafter"/>
</dbReference>
<dbReference type="Gene3D" id="2.40.50.140">
    <property type="entry name" value="Nucleic acid-binding proteins"/>
    <property type="match status" value="1"/>
</dbReference>
<dbReference type="InterPro" id="IPR028389">
    <property type="entry name" value="POT1"/>
</dbReference>
<name>A0A1Y2ACF6_9FUNG</name>
<accession>A0A1Y2ACF6</accession>
<gene>
    <name evidence="1" type="ORF">LY90DRAFT_156237</name>
</gene>
<organism evidence="1 2">
    <name type="scientific">Neocallimastix californiae</name>
    <dbReference type="NCBI Taxonomy" id="1754190"/>
    <lineage>
        <taxon>Eukaryota</taxon>
        <taxon>Fungi</taxon>
        <taxon>Fungi incertae sedis</taxon>
        <taxon>Chytridiomycota</taxon>
        <taxon>Chytridiomycota incertae sedis</taxon>
        <taxon>Neocallimastigomycetes</taxon>
        <taxon>Neocallimastigales</taxon>
        <taxon>Neocallimastigaceae</taxon>
        <taxon>Neocallimastix</taxon>
    </lineage>
</organism>
<comment type="caution">
    <text evidence="1">The sequence shown here is derived from an EMBL/GenBank/DDBJ whole genome shotgun (WGS) entry which is preliminary data.</text>
</comment>
<dbReference type="GO" id="GO:0000783">
    <property type="term" value="C:nuclear telomere cap complex"/>
    <property type="evidence" value="ECO:0007669"/>
    <property type="project" value="TreeGrafter"/>
</dbReference>
<reference evidence="1 2" key="1">
    <citation type="submission" date="2016-08" db="EMBL/GenBank/DDBJ databases">
        <title>A Parts List for Fungal Cellulosomes Revealed by Comparative Genomics.</title>
        <authorList>
            <consortium name="DOE Joint Genome Institute"/>
            <person name="Haitjema C.H."/>
            <person name="Gilmore S.P."/>
            <person name="Henske J.K."/>
            <person name="Solomon K.V."/>
            <person name="De Groot R."/>
            <person name="Kuo A."/>
            <person name="Mondo S.J."/>
            <person name="Salamov A.A."/>
            <person name="Labutti K."/>
            <person name="Zhao Z."/>
            <person name="Chiniquy J."/>
            <person name="Barry K."/>
            <person name="Brewer H.M."/>
            <person name="Purvine S.O."/>
            <person name="Wright A.T."/>
            <person name="Boxma B."/>
            <person name="Van Alen T."/>
            <person name="Hackstein J.H."/>
            <person name="Baker S.E."/>
            <person name="Grigoriev I.V."/>
            <person name="O'Malley M.A."/>
        </authorList>
    </citation>
    <scope>NUCLEOTIDE SEQUENCE [LARGE SCALE GENOMIC DNA]</scope>
    <source>
        <strain evidence="1 2">G1</strain>
    </source>
</reference>
<dbReference type="STRING" id="1754190.A0A1Y2ACF6"/>
<dbReference type="InterPro" id="IPR012340">
    <property type="entry name" value="NA-bd_OB-fold"/>
</dbReference>
<dbReference type="AlphaFoldDB" id="A0A1Y2ACF6"/>
<dbReference type="PANTHER" id="PTHR14513">
    <property type="entry name" value="PROTECTION OF TELOMERES 1"/>
    <property type="match status" value="1"/>
</dbReference>